<keyword evidence="2" id="KW-1185">Reference proteome</keyword>
<dbReference type="PANTHER" id="PTHR48100">
    <property type="entry name" value="BROAD-SPECIFICITY PHOSPHATASE YOR283W-RELATED"/>
    <property type="match status" value="1"/>
</dbReference>
<evidence type="ECO:0000313" key="2">
    <source>
        <dbReference type="Proteomes" id="UP001530377"/>
    </source>
</evidence>
<dbReference type="InterPro" id="IPR029033">
    <property type="entry name" value="His_PPase_superfam"/>
</dbReference>
<dbReference type="InterPro" id="IPR013078">
    <property type="entry name" value="His_Pase_superF_clade-1"/>
</dbReference>
<dbReference type="Gene3D" id="3.40.50.1240">
    <property type="entry name" value="Phosphoglycerate mutase-like"/>
    <property type="match status" value="1"/>
</dbReference>
<proteinExistence type="predicted"/>
<dbReference type="Proteomes" id="UP001530377">
    <property type="component" value="Unassembled WGS sequence"/>
</dbReference>
<evidence type="ECO:0008006" key="3">
    <source>
        <dbReference type="Google" id="ProtNLM"/>
    </source>
</evidence>
<sequence>MHRASIWPFCFLYQPSPDCFLMSKSLCHALVWIGTHNAIYKEWTDRTGRPLDLSETDPMKNPLLLPNVIDSPLTPKGRDQCAEQRPAACALEGVELIVISPLVRCLQTAHITFEDHLPHNTPRMVKWMAHEGVREELGTLLCNKRRALSETEPLFPCVDFTRVPHGEDDVMWENHIKRTANDDGIPTRETMVDMSQRSYDFLVDFLQMRPEREMVVVGHSAWLLAMTRAVLDVDSDDEGLITPMFGQAEMRSMELVFTEQR</sequence>
<dbReference type="SUPFAM" id="SSF53254">
    <property type="entry name" value="Phosphoglycerate mutase-like"/>
    <property type="match status" value="1"/>
</dbReference>
<comment type="caution">
    <text evidence="1">The sequence shown here is derived from an EMBL/GenBank/DDBJ whole genome shotgun (WGS) entry which is preliminary data.</text>
</comment>
<name>A0ABD3R963_9STRA</name>
<dbReference type="PANTHER" id="PTHR48100:SF61">
    <property type="entry name" value="PHOSPHOGLYCERATE MUTASE"/>
    <property type="match status" value="1"/>
</dbReference>
<dbReference type="InterPro" id="IPR050275">
    <property type="entry name" value="PGM_Phosphatase"/>
</dbReference>
<gene>
    <name evidence="1" type="ORF">ACHAXA_004695</name>
</gene>
<accession>A0ABD3R963</accession>
<dbReference type="AlphaFoldDB" id="A0ABD3R963"/>
<protein>
    <recommendedName>
        <fullName evidence="3">Phosphoglycerate mutase</fullName>
    </recommendedName>
</protein>
<evidence type="ECO:0000313" key="1">
    <source>
        <dbReference type="EMBL" id="KAL3808927.1"/>
    </source>
</evidence>
<dbReference type="Pfam" id="PF00300">
    <property type="entry name" value="His_Phos_1"/>
    <property type="match status" value="1"/>
</dbReference>
<organism evidence="1 2">
    <name type="scientific">Cyclostephanos tholiformis</name>
    <dbReference type="NCBI Taxonomy" id="382380"/>
    <lineage>
        <taxon>Eukaryota</taxon>
        <taxon>Sar</taxon>
        <taxon>Stramenopiles</taxon>
        <taxon>Ochrophyta</taxon>
        <taxon>Bacillariophyta</taxon>
        <taxon>Coscinodiscophyceae</taxon>
        <taxon>Thalassiosirophycidae</taxon>
        <taxon>Stephanodiscales</taxon>
        <taxon>Stephanodiscaceae</taxon>
        <taxon>Cyclostephanos</taxon>
    </lineage>
</organism>
<dbReference type="EMBL" id="JALLPB020000459">
    <property type="protein sequence ID" value="KAL3808927.1"/>
    <property type="molecule type" value="Genomic_DNA"/>
</dbReference>
<reference evidence="1 2" key="1">
    <citation type="submission" date="2024-10" db="EMBL/GenBank/DDBJ databases">
        <title>Updated reference genomes for cyclostephanoid diatoms.</title>
        <authorList>
            <person name="Roberts W.R."/>
            <person name="Alverson A.J."/>
        </authorList>
    </citation>
    <scope>NUCLEOTIDE SEQUENCE [LARGE SCALE GENOMIC DNA]</scope>
    <source>
        <strain evidence="1 2">AJA228-03</strain>
    </source>
</reference>